<reference evidence="1 2" key="1">
    <citation type="submission" date="2016-06" db="EMBL/GenBank/DDBJ databases">
        <title>Comparative genomics of the ectomycorrhizal sister species Rhizopogon vinicolor and Rhizopogon vesiculosus (Basidiomycota: Boletales) reveals a divergence of the mating type B locus.</title>
        <authorList>
            <consortium name="DOE Joint Genome Institute"/>
            <person name="Mujic A.B."/>
            <person name="Kuo A."/>
            <person name="Tritt A."/>
            <person name="Lipzen A."/>
            <person name="Chen C."/>
            <person name="Johnson J."/>
            <person name="Sharma A."/>
            <person name="Barry K."/>
            <person name="Grigoriev I.V."/>
            <person name="Spatafora J.W."/>
        </authorList>
    </citation>
    <scope>NUCLEOTIDE SEQUENCE [LARGE SCALE GENOMIC DNA]</scope>
    <source>
        <strain evidence="1 2">AM-OR11-026</strain>
    </source>
</reference>
<dbReference type="AlphaFoldDB" id="A0A1B7N395"/>
<proteinExistence type="predicted"/>
<accession>A0A1B7N395</accession>
<organism evidence="1 2">
    <name type="scientific">Rhizopogon vinicolor AM-OR11-026</name>
    <dbReference type="NCBI Taxonomy" id="1314800"/>
    <lineage>
        <taxon>Eukaryota</taxon>
        <taxon>Fungi</taxon>
        <taxon>Dikarya</taxon>
        <taxon>Basidiomycota</taxon>
        <taxon>Agaricomycotina</taxon>
        <taxon>Agaricomycetes</taxon>
        <taxon>Agaricomycetidae</taxon>
        <taxon>Boletales</taxon>
        <taxon>Suillineae</taxon>
        <taxon>Rhizopogonaceae</taxon>
        <taxon>Rhizopogon</taxon>
    </lineage>
</organism>
<gene>
    <name evidence="1" type="ORF">K503DRAFT_98692</name>
</gene>
<protein>
    <submittedName>
        <fullName evidence="1">Uncharacterized protein</fullName>
    </submittedName>
</protein>
<evidence type="ECO:0000313" key="2">
    <source>
        <dbReference type="Proteomes" id="UP000092154"/>
    </source>
</evidence>
<keyword evidence="2" id="KW-1185">Reference proteome</keyword>
<evidence type="ECO:0000313" key="1">
    <source>
        <dbReference type="EMBL" id="OAX39302.1"/>
    </source>
</evidence>
<dbReference type="InParanoid" id="A0A1B7N395"/>
<dbReference type="EMBL" id="KV448255">
    <property type="protein sequence ID" value="OAX39302.1"/>
    <property type="molecule type" value="Genomic_DNA"/>
</dbReference>
<dbReference type="Proteomes" id="UP000092154">
    <property type="component" value="Unassembled WGS sequence"/>
</dbReference>
<name>A0A1B7N395_9AGAM</name>
<sequence>MPSPTGTVRFCTRNYTCTSAQNLSRACLPWYRRLNLVMIVMPSRPRCLLPSLTRSLSKVSFHNFNNGRSMPSLHTSIEPAYTSRFDNSDVSRFSISKPTTPVQISEDSLLISLTSTVCWKRRTNPGNGAVALPHAATYGAFEGDGMNILIVPIHSGMS</sequence>